<feature type="binding site" evidence="10">
    <location>
        <position position="147"/>
    </location>
    <ligand>
        <name>a divalent metal cation</name>
        <dbReference type="ChEBI" id="CHEBI:60240"/>
    </ligand>
</feature>
<evidence type="ECO:0000256" key="3">
    <source>
        <dbReference type="ARBA" id="ARBA00004065"/>
    </source>
</evidence>
<dbReference type="GO" id="GO:0005737">
    <property type="term" value="C:cytoplasm"/>
    <property type="evidence" value="ECO:0007669"/>
    <property type="project" value="UniProtKB-SubCell"/>
</dbReference>
<proteinExistence type="inferred from homology"/>
<dbReference type="EMBL" id="LODT01000041">
    <property type="protein sequence ID" value="KYQ89465.1"/>
    <property type="molecule type" value="Genomic_DNA"/>
</dbReference>
<comment type="subcellular location">
    <subcellularLocation>
        <location evidence="4">Cytoplasm</location>
    </subcellularLocation>
</comment>
<dbReference type="GO" id="GO:0043137">
    <property type="term" value="P:DNA replication, removal of RNA primer"/>
    <property type="evidence" value="ECO:0007669"/>
    <property type="project" value="TreeGrafter"/>
</dbReference>
<accession>A0A151Z692</accession>
<dbReference type="OrthoDB" id="7462577at2759"/>
<dbReference type="InterPro" id="IPR023160">
    <property type="entry name" value="RNase_HII_hlx-loop-hlx_cap_dom"/>
</dbReference>
<comment type="cofactor">
    <cofactor evidence="10">
        <name>Mn(2+)</name>
        <dbReference type="ChEBI" id="CHEBI:29035"/>
    </cofactor>
    <cofactor evidence="10">
        <name>Mg(2+)</name>
        <dbReference type="ChEBI" id="CHEBI:18420"/>
    </cofactor>
    <text evidence="10">Manganese or magnesium. Binds 1 divalent metal ion per monomer in the absence of substrate. May bind a second metal ion after substrate binding.</text>
</comment>
<dbReference type="Gene3D" id="1.10.10.460">
    <property type="entry name" value="Ribonuclease hii. Domain 2"/>
    <property type="match status" value="1"/>
</dbReference>
<comment type="caution">
    <text evidence="13">The sequence shown here is derived from an EMBL/GenBank/DDBJ whole genome shotgun (WGS) entry which is preliminary data.</text>
</comment>
<dbReference type="InterPro" id="IPR012337">
    <property type="entry name" value="RNaseH-like_sf"/>
</dbReference>
<feature type="binding site" evidence="10">
    <location>
        <position position="146"/>
    </location>
    <ligand>
        <name>a divalent metal cation</name>
        <dbReference type="ChEBI" id="CHEBI:60240"/>
    </ligand>
</feature>
<gene>
    <name evidence="13" type="ORF">DLAC_10135</name>
</gene>
<dbReference type="PANTHER" id="PTHR10954:SF23">
    <property type="entry name" value="RIBONUCLEASE"/>
    <property type="match status" value="1"/>
</dbReference>
<dbReference type="InParanoid" id="A0A151Z692"/>
<evidence type="ECO:0000256" key="9">
    <source>
        <dbReference type="ARBA" id="ARBA00022801"/>
    </source>
</evidence>
<comment type="catalytic activity">
    <reaction evidence="1 10 11">
        <text>Endonucleolytic cleavage to 5'-phosphomonoester.</text>
        <dbReference type="EC" id="3.1.26.4"/>
    </reaction>
</comment>
<dbReference type="Pfam" id="PF01351">
    <property type="entry name" value="RNase_HII"/>
    <property type="match status" value="1"/>
</dbReference>
<feature type="domain" description="RNase H type-2" evidence="12">
    <location>
        <begin position="140"/>
        <end position="364"/>
    </location>
</feature>
<dbReference type="PROSITE" id="PS51975">
    <property type="entry name" value="RNASE_H_2"/>
    <property type="match status" value="1"/>
</dbReference>
<dbReference type="AlphaFoldDB" id="A0A151Z692"/>
<dbReference type="SMR" id="A0A151Z692"/>
<evidence type="ECO:0000256" key="2">
    <source>
        <dbReference type="ARBA" id="ARBA00001946"/>
    </source>
</evidence>
<comment type="cofactor">
    <cofactor evidence="2">
        <name>Mg(2+)</name>
        <dbReference type="ChEBI" id="CHEBI:18420"/>
    </cofactor>
</comment>
<keyword evidence="7 10" id="KW-0479">Metal-binding</keyword>
<sequence>MIRFHRIITNNVNNFNYLNYRSFSTINSDIIGKKIVVKNKKQIDINSNNNISNSKVNSNSTTIAANDSILVDTSIGGNDITLDSSVLEKINNVYNNKFKKPIKKQFDHLNREFDDLNREFQDEIITNSVVGDQIISEDDQIVIAMDEAGKGALIGPLVVSCIVMKTSNDQVLKDLGVKDSKVVTPKKREQLFHPIIDNVLMDFSIYLAANEIDKRRSKYTLNQIEANIFYQLIQHAVGQLSNLKNNNNKNKINIIIDSIENNVSKFSTPFRRLFPEDKYQIICETKADSKYISVGAASILAKVQRDRYIKDLEKTLKASIGSGYPSDQQSLSYLYSHYHKHGQHHNEFRESFSFPISYLQQEGLIKEEVIEDEEEIKDSTPTITTTTAKIVEPEINISKFEPTVIEIPQSPILKTQEKLVGNSEIEALTVPLKPKKKRVTFRAALQTNSEMLESILEKITKFEQQFASVVKDLDDLKSKLNSPGGNKD</sequence>
<dbReference type="GO" id="GO:0046872">
    <property type="term" value="F:metal ion binding"/>
    <property type="evidence" value="ECO:0007669"/>
    <property type="project" value="UniProtKB-KW"/>
</dbReference>
<feature type="binding site" evidence="10">
    <location>
        <position position="257"/>
    </location>
    <ligand>
        <name>a divalent metal cation</name>
        <dbReference type="ChEBI" id="CHEBI:60240"/>
    </ligand>
</feature>
<keyword evidence="14" id="KW-1185">Reference proteome</keyword>
<name>A0A151Z692_TIELA</name>
<dbReference type="GO" id="GO:0003723">
    <property type="term" value="F:RNA binding"/>
    <property type="evidence" value="ECO:0007669"/>
    <property type="project" value="UniProtKB-UniRule"/>
</dbReference>
<comment type="function">
    <text evidence="3 11">Endonuclease that specifically degrades the RNA of RNA-DNA hybrids.</text>
</comment>
<evidence type="ECO:0000256" key="4">
    <source>
        <dbReference type="ARBA" id="ARBA00004496"/>
    </source>
</evidence>
<dbReference type="InterPro" id="IPR036397">
    <property type="entry name" value="RNaseH_sf"/>
</dbReference>
<dbReference type="GO" id="GO:0004523">
    <property type="term" value="F:RNA-DNA hybrid ribonuclease activity"/>
    <property type="evidence" value="ECO:0007669"/>
    <property type="project" value="UniProtKB-UniRule"/>
</dbReference>
<reference evidence="13 14" key="1">
    <citation type="submission" date="2015-12" db="EMBL/GenBank/DDBJ databases">
        <title>Dictyostelia acquired genes for synthesis and detection of signals that induce cell-type specialization by lateral gene transfer from prokaryotes.</title>
        <authorList>
            <person name="Gloeckner G."/>
            <person name="Schaap P."/>
        </authorList>
    </citation>
    <scope>NUCLEOTIDE SEQUENCE [LARGE SCALE GENOMIC DNA]</scope>
    <source>
        <strain evidence="13 14">TK</strain>
    </source>
</reference>
<dbReference type="InterPro" id="IPR004649">
    <property type="entry name" value="RNase_H2_suA"/>
</dbReference>
<dbReference type="SUPFAM" id="SSF53098">
    <property type="entry name" value="Ribonuclease H-like"/>
    <property type="match status" value="1"/>
</dbReference>
<organism evidence="13 14">
    <name type="scientific">Tieghemostelium lacteum</name>
    <name type="common">Slime mold</name>
    <name type="synonym">Dictyostelium lacteum</name>
    <dbReference type="NCBI Taxonomy" id="361077"/>
    <lineage>
        <taxon>Eukaryota</taxon>
        <taxon>Amoebozoa</taxon>
        <taxon>Evosea</taxon>
        <taxon>Eumycetozoa</taxon>
        <taxon>Dictyostelia</taxon>
        <taxon>Dictyosteliales</taxon>
        <taxon>Raperosteliaceae</taxon>
        <taxon>Tieghemostelium</taxon>
    </lineage>
</organism>
<evidence type="ECO:0000256" key="10">
    <source>
        <dbReference type="PROSITE-ProRule" id="PRU01319"/>
    </source>
</evidence>
<comment type="similarity">
    <text evidence="11">Belongs to the RNase HII family.</text>
</comment>
<dbReference type="EC" id="3.1.26.4" evidence="11"/>
<evidence type="ECO:0000256" key="5">
    <source>
        <dbReference type="ARBA" id="ARBA00022490"/>
    </source>
</evidence>
<evidence type="ECO:0000256" key="7">
    <source>
        <dbReference type="ARBA" id="ARBA00022723"/>
    </source>
</evidence>
<dbReference type="Proteomes" id="UP000076078">
    <property type="component" value="Unassembled WGS sequence"/>
</dbReference>
<dbReference type="GO" id="GO:0006298">
    <property type="term" value="P:mismatch repair"/>
    <property type="evidence" value="ECO:0007669"/>
    <property type="project" value="TreeGrafter"/>
</dbReference>
<evidence type="ECO:0000259" key="12">
    <source>
        <dbReference type="PROSITE" id="PS51975"/>
    </source>
</evidence>
<dbReference type="PANTHER" id="PTHR10954">
    <property type="entry name" value="RIBONUCLEASE H2 SUBUNIT A"/>
    <property type="match status" value="1"/>
</dbReference>
<dbReference type="FunCoup" id="A0A151Z692">
    <property type="interactions" value="125"/>
</dbReference>
<dbReference type="InterPro" id="IPR024567">
    <property type="entry name" value="RNase_HII/HIII_dom"/>
</dbReference>
<keyword evidence="9 10" id="KW-0378">Hydrolase</keyword>
<dbReference type="NCBIfam" id="TIGR00729">
    <property type="entry name" value="ribonuclease HII"/>
    <property type="match status" value="1"/>
</dbReference>
<keyword evidence="6 10" id="KW-0540">Nuclease</keyword>
<dbReference type="GO" id="GO:0032299">
    <property type="term" value="C:ribonuclease H2 complex"/>
    <property type="evidence" value="ECO:0007669"/>
    <property type="project" value="TreeGrafter"/>
</dbReference>
<evidence type="ECO:0000313" key="14">
    <source>
        <dbReference type="Proteomes" id="UP000076078"/>
    </source>
</evidence>
<evidence type="ECO:0000256" key="11">
    <source>
        <dbReference type="RuleBase" id="RU003515"/>
    </source>
</evidence>
<protein>
    <recommendedName>
        <fullName evidence="11">Ribonuclease</fullName>
        <ecNumber evidence="11">3.1.26.4</ecNumber>
    </recommendedName>
</protein>
<keyword evidence="5" id="KW-0963">Cytoplasm</keyword>
<evidence type="ECO:0000256" key="6">
    <source>
        <dbReference type="ARBA" id="ARBA00022722"/>
    </source>
</evidence>
<dbReference type="STRING" id="361077.A0A151Z692"/>
<evidence type="ECO:0000313" key="13">
    <source>
        <dbReference type="EMBL" id="KYQ89465.1"/>
    </source>
</evidence>
<evidence type="ECO:0000256" key="8">
    <source>
        <dbReference type="ARBA" id="ARBA00022759"/>
    </source>
</evidence>
<dbReference type="InterPro" id="IPR001352">
    <property type="entry name" value="RNase_HII/HIII"/>
</dbReference>
<evidence type="ECO:0000256" key="1">
    <source>
        <dbReference type="ARBA" id="ARBA00000077"/>
    </source>
</evidence>
<dbReference type="Gene3D" id="3.30.420.10">
    <property type="entry name" value="Ribonuclease H-like superfamily/Ribonuclease H"/>
    <property type="match status" value="1"/>
</dbReference>
<keyword evidence="8 10" id="KW-0255">Endonuclease</keyword>